<dbReference type="Pfam" id="PF04015">
    <property type="entry name" value="DUF362"/>
    <property type="match status" value="1"/>
</dbReference>
<accession>A0ABX1TFA8</accession>
<comment type="caution">
    <text evidence="2">The sequence shown here is derived from an EMBL/GenBank/DDBJ whole genome shotgun (WGS) entry which is preliminary data.</text>
</comment>
<dbReference type="RefSeq" id="WP_169247296.1">
    <property type="nucleotide sequence ID" value="NZ_SPMZ01000006.1"/>
</dbReference>
<keyword evidence="3" id="KW-1185">Reference proteome</keyword>
<protein>
    <submittedName>
        <fullName evidence="2">DUF362 domain-containing protein</fullName>
    </submittedName>
</protein>
<reference evidence="2 3" key="1">
    <citation type="submission" date="2019-03" db="EMBL/GenBank/DDBJ databases">
        <title>Metabolic reconstructions from genomes of highly enriched 'Candidatus Accumulibacter' and 'Candidatus Competibacter' bioreactor populations.</title>
        <authorList>
            <person name="Annavajhala M.K."/>
            <person name="Welles L."/>
            <person name="Abbas B."/>
            <person name="Sorokin D."/>
            <person name="Park H."/>
            <person name="Van Loosdrecht M."/>
            <person name="Chandran K."/>
        </authorList>
    </citation>
    <scope>NUCLEOTIDE SEQUENCE [LARGE SCALE GENOMIC DNA]</scope>
    <source>
        <strain evidence="2 3">SBR_G</strain>
    </source>
</reference>
<evidence type="ECO:0000313" key="3">
    <source>
        <dbReference type="Proteomes" id="UP000760480"/>
    </source>
</evidence>
<name>A0ABX1TFA8_9GAMM</name>
<gene>
    <name evidence="2" type="ORF">E4P82_01795</name>
</gene>
<sequence length="306" mass="33404">MQRRRFLAALGVGAWTGAGLALGGYGRRSYAGESLAGTPDLVAIRNGEPEALFDHGIEALGGMGRFVKKGQKVVVKPNIGWNVPPERAANTNPRLVRRIVEHCLQAGAKEVYVFDHTCDAWRDSYRASGIEQAVKDAGGKLAPGNSENYFQTVAIPGGRRLRRTQEHELVLGADVFINVPVLKSHGGARLSVAMKNLMGVVWDRGEWHSNDLHQCIADFATYRKPDLNVVDAWNVMLRHGPRGVSTADVMNMRSQLLSTDLVTADAAAARLFGLKQPEEVGYIRIAGEMGAGRMDLENLAIRRIVL</sequence>
<dbReference type="InterPro" id="IPR007160">
    <property type="entry name" value="DUF362"/>
</dbReference>
<dbReference type="Proteomes" id="UP000760480">
    <property type="component" value="Unassembled WGS sequence"/>
</dbReference>
<evidence type="ECO:0000313" key="2">
    <source>
        <dbReference type="EMBL" id="NMQ18037.1"/>
    </source>
</evidence>
<evidence type="ECO:0000259" key="1">
    <source>
        <dbReference type="Pfam" id="PF04015"/>
    </source>
</evidence>
<organism evidence="2 3">
    <name type="scientific">Candidatus Competibacter phosphatis</name>
    <dbReference type="NCBI Taxonomy" id="221280"/>
    <lineage>
        <taxon>Bacteria</taxon>
        <taxon>Pseudomonadati</taxon>
        <taxon>Pseudomonadota</taxon>
        <taxon>Gammaproteobacteria</taxon>
        <taxon>Candidatus Competibacteraceae</taxon>
        <taxon>Candidatus Competibacter</taxon>
    </lineage>
</organism>
<dbReference type="EMBL" id="SPMZ01000006">
    <property type="protein sequence ID" value="NMQ18037.1"/>
    <property type="molecule type" value="Genomic_DNA"/>
</dbReference>
<proteinExistence type="predicted"/>
<feature type="domain" description="DUF362" evidence="1">
    <location>
        <begin position="73"/>
        <end position="270"/>
    </location>
</feature>